<protein>
    <submittedName>
        <fullName evidence="1">Uncharacterized protein</fullName>
    </submittedName>
</protein>
<reference evidence="1" key="1">
    <citation type="submission" date="2018-06" db="EMBL/GenBank/DDBJ databases">
        <authorList>
            <person name="Zhirakovskaya E."/>
        </authorList>
    </citation>
    <scope>NUCLEOTIDE SEQUENCE</scope>
</reference>
<sequence>MNYLKITAVIILIVATYSFAQSSEAKKKIKNLKGEVTKITIETTEGKVELTGEDAESAFAKLKSSGNTSFVFVQSNDDDLDKKISVNVDIDDKDGEKVVVIKKNVDGKETVEKYTGEEAEKFIE</sequence>
<dbReference type="EMBL" id="UOGD01000432">
    <property type="protein sequence ID" value="VAX28881.1"/>
    <property type="molecule type" value="Genomic_DNA"/>
</dbReference>
<organism evidence="1">
    <name type="scientific">hydrothermal vent metagenome</name>
    <dbReference type="NCBI Taxonomy" id="652676"/>
    <lineage>
        <taxon>unclassified sequences</taxon>
        <taxon>metagenomes</taxon>
        <taxon>ecological metagenomes</taxon>
    </lineage>
</organism>
<accession>A0A3B1CQY0</accession>
<feature type="non-terminal residue" evidence="1">
    <location>
        <position position="124"/>
    </location>
</feature>
<name>A0A3B1CQY0_9ZZZZ</name>
<gene>
    <name evidence="1" type="ORF">MNBD_IGNAVI01-239</name>
</gene>
<dbReference type="AlphaFoldDB" id="A0A3B1CQY0"/>
<proteinExistence type="predicted"/>
<evidence type="ECO:0000313" key="1">
    <source>
        <dbReference type="EMBL" id="VAX28881.1"/>
    </source>
</evidence>